<protein>
    <recommendedName>
        <fullName evidence="3">Excreted virulence factor EspC (Type VII ESX diderm)</fullName>
    </recommendedName>
</protein>
<reference evidence="1 2" key="1">
    <citation type="submission" date="2018-07" db="EMBL/GenBank/DDBJ databases">
        <title>Genomic Encyclopedia of Type Strains, Phase IV (KMG-IV): sequencing the most valuable type-strain genomes for metagenomic binning, comparative biology and taxonomic classification.</title>
        <authorList>
            <person name="Goeker M."/>
        </authorList>
    </citation>
    <scope>NUCLEOTIDE SEQUENCE [LARGE SCALE GENOMIC DNA]</scope>
    <source>
        <strain evidence="1 2">DSM 44290</strain>
    </source>
</reference>
<gene>
    <name evidence="1" type="ORF">DFR76_107425</name>
</gene>
<dbReference type="AlphaFoldDB" id="A0A370I2T2"/>
<dbReference type="Proteomes" id="UP000254869">
    <property type="component" value="Unassembled WGS sequence"/>
</dbReference>
<sequence>MIAGVDPAEWQKLLGQANSGQLSLDPEIGKGLDKVCDDYLDRLNTLMKSSARLRYLGGFGSFQSGKDLQAKFSKKAFGGDQSLEIVLQQHMDAVKTAKEVVAKAISNFVGVDQQNADGYTNTEVPK</sequence>
<accession>A0A370I2T2</accession>
<evidence type="ECO:0000313" key="2">
    <source>
        <dbReference type="Proteomes" id="UP000254869"/>
    </source>
</evidence>
<organism evidence="1 2">
    <name type="scientific">Nocardia pseudobrasiliensis</name>
    <dbReference type="NCBI Taxonomy" id="45979"/>
    <lineage>
        <taxon>Bacteria</taxon>
        <taxon>Bacillati</taxon>
        <taxon>Actinomycetota</taxon>
        <taxon>Actinomycetes</taxon>
        <taxon>Mycobacteriales</taxon>
        <taxon>Nocardiaceae</taxon>
        <taxon>Nocardia</taxon>
    </lineage>
</organism>
<dbReference type="STRING" id="1210086.GCA_001613105_03251"/>
<keyword evidence="2" id="KW-1185">Reference proteome</keyword>
<evidence type="ECO:0000313" key="1">
    <source>
        <dbReference type="EMBL" id="RDI65047.1"/>
    </source>
</evidence>
<evidence type="ECO:0008006" key="3">
    <source>
        <dbReference type="Google" id="ProtNLM"/>
    </source>
</evidence>
<dbReference type="EMBL" id="QQBC01000007">
    <property type="protein sequence ID" value="RDI65047.1"/>
    <property type="molecule type" value="Genomic_DNA"/>
</dbReference>
<comment type="caution">
    <text evidence="1">The sequence shown here is derived from an EMBL/GenBank/DDBJ whole genome shotgun (WGS) entry which is preliminary data.</text>
</comment>
<dbReference type="RefSeq" id="WP_067998410.1">
    <property type="nucleotide sequence ID" value="NZ_QQBC01000007.1"/>
</dbReference>
<name>A0A370I2T2_9NOCA</name>
<proteinExistence type="predicted"/>